<sequence length="285" mass="31949">MALLFAALLAAVLAIQARALIVRRWAFDARFRRYLDAETVVCAYQPIMELATGRIAGCEVLARWRDIDDTIVYPDRFIPLVERYGLTRQFTRMVVEKAHRELSVAMPAGSLLKVTFNVFPRDLDSALLCDIFGPFLAQPERFRVIIELVESDAIDVEAAQLEIGKLRDTGIRTYIDDFGSGYSNIQNLAALSVDGVKLDRAFAMAPADSMMSRMLYHAVEMIHSSGRMMVVEGIATAERLEELRAFRPAIDFVQGYHISRPLGIEPFATFLADANRRDQLLANAA</sequence>
<dbReference type="Gene3D" id="3.20.20.450">
    <property type="entry name" value="EAL domain"/>
    <property type="match status" value="1"/>
</dbReference>
<dbReference type="PANTHER" id="PTHR33121:SF70">
    <property type="entry name" value="SIGNALING PROTEIN YKOW"/>
    <property type="match status" value="1"/>
</dbReference>
<dbReference type="OrthoDB" id="9814202at2"/>
<evidence type="ECO:0000313" key="2">
    <source>
        <dbReference type="EMBL" id="EAS51643.1"/>
    </source>
</evidence>
<dbReference type="RefSeq" id="WP_009210281.1">
    <property type="nucleotide sequence ID" value="NZ_BBWP01000002.1"/>
</dbReference>
<dbReference type="BioCyc" id="AURANTIMONAS:SI859A1_02459-MONOMER"/>
<dbReference type="AlphaFoldDB" id="Q1YLT8"/>
<feature type="domain" description="EAL" evidence="1">
    <location>
        <begin position="24"/>
        <end position="275"/>
    </location>
</feature>
<dbReference type="GO" id="GO:0071111">
    <property type="term" value="F:cyclic-guanylate-specific phosphodiesterase activity"/>
    <property type="evidence" value="ECO:0007669"/>
    <property type="project" value="InterPro"/>
</dbReference>
<dbReference type="Proteomes" id="UP000000321">
    <property type="component" value="Unassembled WGS sequence"/>
</dbReference>
<dbReference type="PANTHER" id="PTHR33121">
    <property type="entry name" value="CYCLIC DI-GMP PHOSPHODIESTERASE PDEF"/>
    <property type="match status" value="1"/>
</dbReference>
<dbReference type="InterPro" id="IPR001633">
    <property type="entry name" value="EAL_dom"/>
</dbReference>
<dbReference type="EMBL" id="AAPJ01000001">
    <property type="protein sequence ID" value="EAS51643.1"/>
    <property type="molecule type" value="Genomic_DNA"/>
</dbReference>
<protein>
    <submittedName>
        <fullName evidence="2">Possible signaling protein with EAL domain</fullName>
    </submittedName>
</protein>
<dbReference type="PROSITE" id="PS50883">
    <property type="entry name" value="EAL"/>
    <property type="match status" value="1"/>
</dbReference>
<reference evidence="2 3" key="1">
    <citation type="journal article" date="2008" name="Appl. Environ. Microbiol.">
        <title>Genomic insights into Mn(II) oxidation by the marine alphaproteobacterium Aurantimonas sp. strain SI85-9A1.</title>
        <authorList>
            <person name="Dick G.J."/>
            <person name="Podell S."/>
            <person name="Johnson H.A."/>
            <person name="Rivera-Espinoza Y."/>
            <person name="Bernier-Latmani R."/>
            <person name="McCarthy J.K."/>
            <person name="Torpey J.W."/>
            <person name="Clement B.G."/>
            <person name="Gaasterland T."/>
            <person name="Tebo B.M."/>
        </authorList>
    </citation>
    <scope>NUCLEOTIDE SEQUENCE [LARGE SCALE GENOMIC DNA]</scope>
    <source>
        <strain evidence="2 3">SI85-9A1</strain>
    </source>
</reference>
<accession>Q1YLT8</accession>
<dbReference type="Pfam" id="PF00563">
    <property type="entry name" value="EAL"/>
    <property type="match status" value="1"/>
</dbReference>
<proteinExistence type="predicted"/>
<dbReference type="InterPro" id="IPR035919">
    <property type="entry name" value="EAL_sf"/>
</dbReference>
<dbReference type="SUPFAM" id="SSF141868">
    <property type="entry name" value="EAL domain-like"/>
    <property type="match status" value="1"/>
</dbReference>
<organism evidence="2 3">
    <name type="scientific">Aurantimonas manganoxydans (strain ATCC BAA-1229 / DSM 21871 / SI85-9A1)</name>
    <dbReference type="NCBI Taxonomy" id="287752"/>
    <lineage>
        <taxon>Bacteria</taxon>
        <taxon>Pseudomonadati</taxon>
        <taxon>Pseudomonadota</taxon>
        <taxon>Alphaproteobacteria</taxon>
        <taxon>Hyphomicrobiales</taxon>
        <taxon>Aurantimonadaceae</taxon>
        <taxon>Aurantimonas</taxon>
    </lineage>
</organism>
<dbReference type="CDD" id="cd01948">
    <property type="entry name" value="EAL"/>
    <property type="match status" value="1"/>
</dbReference>
<dbReference type="InterPro" id="IPR050706">
    <property type="entry name" value="Cyclic-di-GMP_PDE-like"/>
</dbReference>
<dbReference type="HOGENOM" id="CLU_000445_70_50_5"/>
<evidence type="ECO:0000313" key="3">
    <source>
        <dbReference type="Proteomes" id="UP000000321"/>
    </source>
</evidence>
<gene>
    <name evidence="2" type="ORF">SI859A1_02459</name>
</gene>
<name>Q1YLT8_AURMS</name>
<keyword evidence="3" id="KW-1185">Reference proteome</keyword>
<dbReference type="SMART" id="SM00052">
    <property type="entry name" value="EAL"/>
    <property type="match status" value="1"/>
</dbReference>
<comment type="caution">
    <text evidence="2">The sequence shown here is derived from an EMBL/GenBank/DDBJ whole genome shotgun (WGS) entry which is preliminary data.</text>
</comment>
<evidence type="ECO:0000259" key="1">
    <source>
        <dbReference type="PROSITE" id="PS50883"/>
    </source>
</evidence>